<name>A0ABZ1ANZ8_AROEV</name>
<organism evidence="2 3">
    <name type="scientific">Aromatoleum evansii</name>
    <name type="common">Azoarcus evansii</name>
    <dbReference type="NCBI Taxonomy" id="59406"/>
    <lineage>
        <taxon>Bacteria</taxon>
        <taxon>Pseudomonadati</taxon>
        <taxon>Pseudomonadota</taxon>
        <taxon>Betaproteobacteria</taxon>
        <taxon>Rhodocyclales</taxon>
        <taxon>Rhodocyclaceae</taxon>
        <taxon>Aromatoleum</taxon>
    </lineage>
</organism>
<dbReference type="Proteomes" id="UP001626593">
    <property type="component" value="Chromosome"/>
</dbReference>
<dbReference type="RefSeq" id="WP_407279385.1">
    <property type="nucleotide sequence ID" value="NZ_CP141259.1"/>
</dbReference>
<accession>A0ABZ1ANZ8</accession>
<feature type="transmembrane region" description="Helical" evidence="1">
    <location>
        <begin position="75"/>
        <end position="101"/>
    </location>
</feature>
<reference evidence="2 3" key="1">
    <citation type="submission" date="2023-12" db="EMBL/GenBank/DDBJ databases">
        <title>A. evansii MAY27, complete genome.</title>
        <authorList>
            <person name="Wang Y."/>
        </authorList>
    </citation>
    <scope>NUCLEOTIDE SEQUENCE [LARGE SCALE GENOMIC DNA]</scope>
    <source>
        <strain evidence="2 3">MAY27</strain>
    </source>
</reference>
<protein>
    <recommendedName>
        <fullName evidence="4">Transmembrane protein</fullName>
    </recommendedName>
</protein>
<feature type="transmembrane region" description="Helical" evidence="1">
    <location>
        <begin position="49"/>
        <end position="68"/>
    </location>
</feature>
<keyword evidence="3" id="KW-1185">Reference proteome</keyword>
<sequence length="265" mass="29270">MSNVSHRRQAFDADRCKIFAWSWIFLGLFSAFGAWAIQDSLGIASDAPTIFAASGIAGGVSFLAISHVKLRIRRALTWAIAIGFASATPVLALFGFMGFAYFILIPQPLEVRLLQWTVIFFAGGLWSWIDLNGTRRRVVKKRYIEREFAESTDHVTLRWERKTDLETPSISSNTMLGRLWNSHGAKIVMALAPLTSAGYATSRIADAAGGAEAVLLLLTFLGLPISLWGISKLVSGIYLNIYLVWQVERKTGKPVLFDFIPDGPS</sequence>
<evidence type="ECO:0000313" key="3">
    <source>
        <dbReference type="Proteomes" id="UP001626593"/>
    </source>
</evidence>
<gene>
    <name evidence="2" type="ORF">U5817_00865</name>
</gene>
<evidence type="ECO:0000256" key="1">
    <source>
        <dbReference type="SAM" id="Phobius"/>
    </source>
</evidence>
<keyword evidence="1" id="KW-1133">Transmembrane helix</keyword>
<evidence type="ECO:0008006" key="4">
    <source>
        <dbReference type="Google" id="ProtNLM"/>
    </source>
</evidence>
<dbReference type="EMBL" id="CP141259">
    <property type="protein sequence ID" value="WRL46624.1"/>
    <property type="molecule type" value="Genomic_DNA"/>
</dbReference>
<proteinExistence type="predicted"/>
<keyword evidence="1" id="KW-0472">Membrane</keyword>
<feature type="transmembrane region" description="Helical" evidence="1">
    <location>
        <begin position="113"/>
        <end position="131"/>
    </location>
</feature>
<evidence type="ECO:0000313" key="2">
    <source>
        <dbReference type="EMBL" id="WRL46624.1"/>
    </source>
</evidence>
<feature type="transmembrane region" description="Helical" evidence="1">
    <location>
        <begin position="18"/>
        <end position="37"/>
    </location>
</feature>
<keyword evidence="1" id="KW-0812">Transmembrane</keyword>